<dbReference type="PANTHER" id="PTHR31569">
    <property type="entry name" value="SWIM-TYPE DOMAIN-CONTAINING PROTEIN"/>
    <property type="match status" value="1"/>
</dbReference>
<evidence type="ECO:0000256" key="1">
    <source>
        <dbReference type="SAM" id="MobiDB-lite"/>
    </source>
</evidence>
<reference evidence="2 3" key="1">
    <citation type="submission" date="2024-01" db="EMBL/GenBank/DDBJ databases">
        <title>Genome assemblies of Stephania.</title>
        <authorList>
            <person name="Yang L."/>
        </authorList>
    </citation>
    <scope>NUCLEOTIDE SEQUENCE [LARGE SCALE GENOMIC DNA]</scope>
    <source>
        <strain evidence="2">QJT</strain>
        <tissue evidence="2">Leaf</tissue>
    </source>
</reference>
<evidence type="ECO:0000313" key="3">
    <source>
        <dbReference type="Proteomes" id="UP001417504"/>
    </source>
</evidence>
<gene>
    <name evidence="2" type="ORF">Sjap_020212</name>
</gene>
<dbReference type="PANTHER" id="PTHR31569:SF4">
    <property type="entry name" value="SWIM-TYPE DOMAIN-CONTAINING PROTEIN"/>
    <property type="match status" value="1"/>
</dbReference>
<name>A0AAP0HVE6_9MAGN</name>
<keyword evidence="3" id="KW-1185">Reference proteome</keyword>
<dbReference type="Proteomes" id="UP001417504">
    <property type="component" value="Unassembled WGS sequence"/>
</dbReference>
<feature type="region of interest" description="Disordered" evidence="1">
    <location>
        <begin position="252"/>
        <end position="290"/>
    </location>
</feature>
<evidence type="ECO:0000313" key="2">
    <source>
        <dbReference type="EMBL" id="KAK9102958.1"/>
    </source>
</evidence>
<dbReference type="InterPro" id="IPR052579">
    <property type="entry name" value="Zinc_finger_SWIM"/>
</dbReference>
<dbReference type="EMBL" id="JBBNAE010000008">
    <property type="protein sequence ID" value="KAK9102958.1"/>
    <property type="molecule type" value="Genomic_DNA"/>
</dbReference>
<evidence type="ECO:0008006" key="4">
    <source>
        <dbReference type="Google" id="ProtNLM"/>
    </source>
</evidence>
<proteinExistence type="predicted"/>
<feature type="compositionally biased region" description="Basic residues" evidence="1">
    <location>
        <begin position="258"/>
        <end position="276"/>
    </location>
</feature>
<protein>
    <recommendedName>
        <fullName evidence="4">Protein FAR1-RELATED SEQUENCE</fullName>
    </recommendedName>
</protein>
<accession>A0AAP0HVE6</accession>
<organism evidence="2 3">
    <name type="scientific">Stephania japonica</name>
    <dbReference type="NCBI Taxonomy" id="461633"/>
    <lineage>
        <taxon>Eukaryota</taxon>
        <taxon>Viridiplantae</taxon>
        <taxon>Streptophyta</taxon>
        <taxon>Embryophyta</taxon>
        <taxon>Tracheophyta</taxon>
        <taxon>Spermatophyta</taxon>
        <taxon>Magnoliopsida</taxon>
        <taxon>Ranunculales</taxon>
        <taxon>Menispermaceae</taxon>
        <taxon>Menispermoideae</taxon>
        <taxon>Cissampelideae</taxon>
        <taxon>Stephania</taxon>
    </lineage>
</organism>
<comment type="caution">
    <text evidence="2">The sequence shown here is derived from an EMBL/GenBank/DDBJ whole genome shotgun (WGS) entry which is preliminary data.</text>
</comment>
<dbReference type="AlphaFoldDB" id="A0AAP0HVE6"/>
<sequence length="290" mass="33293">MWMNLVQSQIEACYNGRLKELEENYAGVSVLYDYVRDTWLWQKEKFVYAWTNKVLHFGNATTNRTEGVHNVLKKELGTSRGHFEDVFNAIHKVLTHQQNNLEASFNRSMHIVVHEFQHRMYNNIVGFVSKHAFDVISREARLVSEGGVGHDFSLCGYVLRVTHGLPCAHEISIYMLDGNLIGLDESYPHWKKLNMMPIEPTSDGELDNLYRVEMDGVEAKYKSCGPDMRVKIVQKLREITCPASTLLSVPEEELATKGRPKKKGKNLKMKMSKSKKFAVDNSTKRDSFGF</sequence>